<dbReference type="PROSITE" id="PS00107">
    <property type="entry name" value="PROTEIN_KINASE_ATP"/>
    <property type="match status" value="1"/>
</dbReference>
<dbReference type="PROSITE" id="PS50011">
    <property type="entry name" value="PROTEIN_KINASE_DOM"/>
    <property type="match status" value="1"/>
</dbReference>
<feature type="compositionally biased region" description="Low complexity" evidence="7">
    <location>
        <begin position="536"/>
        <end position="550"/>
    </location>
</feature>
<dbReference type="PANTHER" id="PTHR43289">
    <property type="entry name" value="MITOGEN-ACTIVATED PROTEIN KINASE KINASE KINASE 20-RELATED"/>
    <property type="match status" value="1"/>
</dbReference>
<dbReference type="Proteomes" id="UP000242930">
    <property type="component" value="Unassembled WGS sequence"/>
</dbReference>
<dbReference type="RefSeq" id="WP_090313282.1">
    <property type="nucleotide sequence ID" value="NZ_FNZE01000021.1"/>
</dbReference>
<dbReference type="InterPro" id="IPR011990">
    <property type="entry name" value="TPR-like_helical_dom_sf"/>
</dbReference>
<evidence type="ECO:0000256" key="8">
    <source>
        <dbReference type="SAM" id="Phobius"/>
    </source>
</evidence>
<proteinExistence type="predicted"/>
<keyword evidence="3 10" id="KW-0418">Kinase</keyword>
<dbReference type="OrthoDB" id="9801841at2"/>
<dbReference type="STRING" id="915471.SAMN05216201_12111"/>
<dbReference type="InterPro" id="IPR017441">
    <property type="entry name" value="Protein_kinase_ATP_BS"/>
</dbReference>
<keyword evidence="4 6" id="KW-0067">ATP-binding</keyword>
<dbReference type="SUPFAM" id="SSF48452">
    <property type="entry name" value="TPR-like"/>
    <property type="match status" value="1"/>
</dbReference>
<keyword evidence="8" id="KW-0812">Transmembrane</keyword>
<dbReference type="InterPro" id="IPR011009">
    <property type="entry name" value="Kinase-like_dom_sf"/>
</dbReference>
<dbReference type="AlphaFoldDB" id="A0A1H7CFK7"/>
<evidence type="ECO:0000256" key="5">
    <source>
        <dbReference type="PROSITE-ProRule" id="PRU00339"/>
    </source>
</evidence>
<dbReference type="Pfam" id="PF00069">
    <property type="entry name" value="Pkinase"/>
    <property type="match status" value="1"/>
</dbReference>
<keyword evidence="2 6" id="KW-0547">Nucleotide-binding</keyword>
<evidence type="ECO:0000256" key="4">
    <source>
        <dbReference type="ARBA" id="ARBA00022840"/>
    </source>
</evidence>
<feature type="domain" description="Protein kinase" evidence="9">
    <location>
        <begin position="11"/>
        <end position="266"/>
    </location>
</feature>
<dbReference type="CDD" id="cd14014">
    <property type="entry name" value="STKc_PknB_like"/>
    <property type="match status" value="1"/>
</dbReference>
<evidence type="ECO:0000313" key="10">
    <source>
        <dbReference type="EMBL" id="SEJ84445.1"/>
    </source>
</evidence>
<feature type="region of interest" description="Disordered" evidence="7">
    <location>
        <begin position="536"/>
        <end position="564"/>
    </location>
</feature>
<protein>
    <submittedName>
        <fullName evidence="10">Serine/threonine protein kinase</fullName>
    </submittedName>
</protein>
<keyword evidence="8" id="KW-1133">Transmembrane helix</keyword>
<gene>
    <name evidence="10" type="ORF">SAMN05216201_12111</name>
</gene>
<keyword evidence="5" id="KW-0802">TPR repeat</keyword>
<feature type="binding site" evidence="6">
    <location>
        <position position="40"/>
    </location>
    <ligand>
        <name>ATP</name>
        <dbReference type="ChEBI" id="CHEBI:30616"/>
    </ligand>
</feature>
<keyword evidence="11" id="KW-1185">Reference proteome</keyword>
<dbReference type="GO" id="GO:0005524">
    <property type="term" value="F:ATP binding"/>
    <property type="evidence" value="ECO:0007669"/>
    <property type="project" value="UniProtKB-UniRule"/>
</dbReference>
<dbReference type="InterPro" id="IPR008271">
    <property type="entry name" value="Ser/Thr_kinase_AS"/>
</dbReference>
<dbReference type="PANTHER" id="PTHR43289:SF6">
    <property type="entry name" value="SERINE_THREONINE-PROTEIN KINASE NEKL-3"/>
    <property type="match status" value="1"/>
</dbReference>
<dbReference type="Gene3D" id="1.10.510.10">
    <property type="entry name" value="Transferase(Phosphotransferase) domain 1"/>
    <property type="match status" value="1"/>
</dbReference>
<dbReference type="InterPro" id="IPR019734">
    <property type="entry name" value="TPR_rpt"/>
</dbReference>
<evidence type="ECO:0000256" key="1">
    <source>
        <dbReference type="ARBA" id="ARBA00022679"/>
    </source>
</evidence>
<dbReference type="Gene3D" id="3.30.200.20">
    <property type="entry name" value="Phosphorylase Kinase, domain 1"/>
    <property type="match status" value="1"/>
</dbReference>
<dbReference type="EMBL" id="FNZE01000021">
    <property type="protein sequence ID" value="SEJ84445.1"/>
    <property type="molecule type" value="Genomic_DNA"/>
</dbReference>
<evidence type="ECO:0000259" key="9">
    <source>
        <dbReference type="PROSITE" id="PS50011"/>
    </source>
</evidence>
<sequence>MSDSALHIPGYTLHGPLGKGGMAEVHLATQQSLQRKVAIKILGKSENQEYIQRFIKEGHLVASLHHPSIITIYDIDQLADGRHYLAMEFLPGGDLARHKGELFAPQRALAIVRQIASGLTVVHDQGLVHRDVKPANILFRDDGTAVLTDFGVAKDLDLDSELTQFGIAVGSPAYSSPEQAQCQPLDARSDIYSLGVILLEMLTGSNPFRAGNYTQTVMNHVQLVPPPLPPALAGCQGLLDRMLAKQPTQRFYDCRELLAALDEVDLSDPDATRIGPAVAVSAAPQSALAKPAPAGKPAKPRKAWLPLLFTAVALVVSLTAGGLYWRQQLQITDLLTQAEQRLAAGQLVEPAQDSAEHYFRRVLELDPRSQEAQVGLQQVKVRRIAGFLELAEQRLAAGQLVEPADDSAEHYFHQALGLDSGHAGALDGLRRVLAARIAEQLERAEQSIAGQRLLLPENDSAVHYYRQILDWAPDNEQALAGLQRIAGLYREMASTAYRRGDFPTALAMIERGLQVQPDDAQLQAMHAEHQALVASARASRRTAVSRPAPRQEAPVAAPSTADNTANPIKRVWNNLFGN</sequence>
<dbReference type="Gene3D" id="1.25.40.10">
    <property type="entry name" value="Tetratricopeptide repeat domain"/>
    <property type="match status" value="1"/>
</dbReference>
<keyword evidence="1" id="KW-0808">Transferase</keyword>
<accession>A0A1H7CFK7</accession>
<keyword evidence="8" id="KW-0472">Membrane</keyword>
<feature type="transmembrane region" description="Helical" evidence="8">
    <location>
        <begin position="303"/>
        <end position="325"/>
    </location>
</feature>
<evidence type="ECO:0000313" key="11">
    <source>
        <dbReference type="Proteomes" id="UP000242930"/>
    </source>
</evidence>
<dbReference type="PROSITE" id="PS00108">
    <property type="entry name" value="PROTEIN_KINASE_ST"/>
    <property type="match status" value="1"/>
</dbReference>
<dbReference type="GO" id="GO:0004674">
    <property type="term" value="F:protein serine/threonine kinase activity"/>
    <property type="evidence" value="ECO:0007669"/>
    <property type="project" value="UniProtKB-KW"/>
</dbReference>
<evidence type="ECO:0000256" key="3">
    <source>
        <dbReference type="ARBA" id="ARBA00022777"/>
    </source>
</evidence>
<name>A0A1H7CFK7_9PSED</name>
<evidence type="ECO:0000256" key="7">
    <source>
        <dbReference type="SAM" id="MobiDB-lite"/>
    </source>
</evidence>
<dbReference type="InterPro" id="IPR000719">
    <property type="entry name" value="Prot_kinase_dom"/>
</dbReference>
<dbReference type="SMART" id="SM00220">
    <property type="entry name" value="S_TKc"/>
    <property type="match status" value="1"/>
</dbReference>
<evidence type="ECO:0000256" key="2">
    <source>
        <dbReference type="ARBA" id="ARBA00022741"/>
    </source>
</evidence>
<keyword evidence="10" id="KW-0723">Serine/threonine-protein kinase</keyword>
<dbReference type="SUPFAM" id="SSF56112">
    <property type="entry name" value="Protein kinase-like (PK-like)"/>
    <property type="match status" value="1"/>
</dbReference>
<reference evidence="11" key="1">
    <citation type="submission" date="2016-10" db="EMBL/GenBank/DDBJ databases">
        <authorList>
            <person name="Varghese N."/>
            <person name="Submissions S."/>
        </authorList>
    </citation>
    <scope>NUCLEOTIDE SEQUENCE [LARGE SCALE GENOMIC DNA]</scope>
    <source>
        <strain evidence="11">LMG 25967</strain>
    </source>
</reference>
<feature type="repeat" description="TPR" evidence="5">
    <location>
        <begin position="486"/>
        <end position="519"/>
    </location>
</feature>
<dbReference type="PROSITE" id="PS50005">
    <property type="entry name" value="TPR"/>
    <property type="match status" value="1"/>
</dbReference>
<organism evidence="10 11">
    <name type="scientific">Pseudomonas linyingensis</name>
    <dbReference type="NCBI Taxonomy" id="915471"/>
    <lineage>
        <taxon>Bacteria</taxon>
        <taxon>Pseudomonadati</taxon>
        <taxon>Pseudomonadota</taxon>
        <taxon>Gammaproteobacteria</taxon>
        <taxon>Pseudomonadales</taxon>
        <taxon>Pseudomonadaceae</taxon>
        <taxon>Pseudomonas</taxon>
    </lineage>
</organism>
<evidence type="ECO:0000256" key="6">
    <source>
        <dbReference type="PROSITE-ProRule" id="PRU10141"/>
    </source>
</evidence>